<accession>A0A8T0IGL3</accession>
<evidence type="ECO:0000313" key="3">
    <source>
        <dbReference type="Proteomes" id="UP000822688"/>
    </source>
</evidence>
<evidence type="ECO:0000256" key="1">
    <source>
        <dbReference type="SAM" id="MobiDB-lite"/>
    </source>
</evidence>
<reference evidence="2" key="1">
    <citation type="submission" date="2020-06" db="EMBL/GenBank/DDBJ databases">
        <title>WGS assembly of Ceratodon purpureus strain R40.</title>
        <authorList>
            <person name="Carey S.B."/>
            <person name="Jenkins J."/>
            <person name="Shu S."/>
            <person name="Lovell J.T."/>
            <person name="Sreedasyam A."/>
            <person name="Maumus F."/>
            <person name="Tiley G.P."/>
            <person name="Fernandez-Pozo N."/>
            <person name="Barry K."/>
            <person name="Chen C."/>
            <person name="Wang M."/>
            <person name="Lipzen A."/>
            <person name="Daum C."/>
            <person name="Saski C.A."/>
            <person name="Payton A.C."/>
            <person name="Mcbreen J.C."/>
            <person name="Conrad R.E."/>
            <person name="Kollar L.M."/>
            <person name="Olsson S."/>
            <person name="Huttunen S."/>
            <person name="Landis J.B."/>
            <person name="Wickett N.J."/>
            <person name="Johnson M.G."/>
            <person name="Rensing S.A."/>
            <person name="Grimwood J."/>
            <person name="Schmutz J."/>
            <person name="Mcdaniel S.F."/>
        </authorList>
    </citation>
    <scope>NUCLEOTIDE SEQUENCE</scope>
    <source>
        <strain evidence="2">R40</strain>
    </source>
</reference>
<feature type="region of interest" description="Disordered" evidence="1">
    <location>
        <begin position="105"/>
        <end position="125"/>
    </location>
</feature>
<gene>
    <name evidence="2" type="ORF">KC19_3G038000</name>
</gene>
<evidence type="ECO:0000313" key="2">
    <source>
        <dbReference type="EMBL" id="KAG0582155.1"/>
    </source>
</evidence>
<dbReference type="Proteomes" id="UP000822688">
    <property type="component" value="Chromosome 3"/>
</dbReference>
<dbReference type="AlphaFoldDB" id="A0A8T0IGL3"/>
<feature type="region of interest" description="Disordered" evidence="1">
    <location>
        <begin position="1"/>
        <end position="70"/>
    </location>
</feature>
<organism evidence="2 3">
    <name type="scientific">Ceratodon purpureus</name>
    <name type="common">Fire moss</name>
    <name type="synonym">Dicranum purpureum</name>
    <dbReference type="NCBI Taxonomy" id="3225"/>
    <lineage>
        <taxon>Eukaryota</taxon>
        <taxon>Viridiplantae</taxon>
        <taxon>Streptophyta</taxon>
        <taxon>Embryophyta</taxon>
        <taxon>Bryophyta</taxon>
        <taxon>Bryophytina</taxon>
        <taxon>Bryopsida</taxon>
        <taxon>Dicranidae</taxon>
        <taxon>Pseudoditrichales</taxon>
        <taxon>Ditrichaceae</taxon>
        <taxon>Ceratodon</taxon>
    </lineage>
</organism>
<feature type="compositionally biased region" description="Basic residues" evidence="1">
    <location>
        <begin position="30"/>
        <end position="39"/>
    </location>
</feature>
<proteinExistence type="predicted"/>
<name>A0A8T0IGL3_CERPU</name>
<dbReference type="EMBL" id="CM026423">
    <property type="protein sequence ID" value="KAG0582155.1"/>
    <property type="molecule type" value="Genomic_DNA"/>
</dbReference>
<keyword evidence="3" id="KW-1185">Reference proteome</keyword>
<comment type="caution">
    <text evidence="2">The sequence shown here is derived from an EMBL/GenBank/DDBJ whole genome shotgun (WGS) entry which is preliminary data.</text>
</comment>
<sequence length="207" mass="22962">MFTTSRGCHLNGTHLPKWSPNTAPSPQLPKRSHLLHRPSTKCPPKVPPLSTTNATKWSPPPSFHSNSKAMATPTCTSPYTGDVTSRETFRAHKRVTLGTQGVVTEKKKRSWQAHSGPGETSHRQQEWPHCTALPWLSSCLTAPLERSLEAWGLQPVMVMEVGTVWALYSTHRGDDSGVAEAASLMTPRHSCRWPRLQMEEPGLTLQE</sequence>
<protein>
    <submittedName>
        <fullName evidence="2">Uncharacterized protein</fullName>
    </submittedName>
</protein>